<dbReference type="AlphaFoldDB" id="A0A9D5P6Z5"/>
<dbReference type="SUPFAM" id="SSF49785">
    <property type="entry name" value="Galactose-binding domain-like"/>
    <property type="match status" value="1"/>
</dbReference>
<evidence type="ECO:0000313" key="7">
    <source>
        <dbReference type="EMBL" id="MBE6271963.1"/>
    </source>
</evidence>
<dbReference type="Pfam" id="PF00754">
    <property type="entry name" value="F5_F8_type_C"/>
    <property type="match status" value="1"/>
</dbReference>
<sequence>MIKKNSKKILSVAVAALLSSGAMAQTEKKAYMVADAHLDTQWNWDVQTTIRDYVKSTIDQNLMLLKKYPSYIFNFEGAVKYSWMKEYYPMQFAELKHYVANGRWHLTGSGWDANEVIICSPESWLRNILLGQTFYRQEFNTESTDVFLPDCFGFGYTLPTLAAHCGLIGFSSQKLVWRTNPFYEGGKRYPYTIGLWQGIDGSRIMMTHGFNYSQRYNDEDLSQNQQLLREIGESPLGQAYHYYGTGDIGGSPTIASVRAIEKGIKGSGPIKIVSATSDQIYKDYLPYDKHPELPVFNGELPMDVHGNGCYTSQAAMKLYNRQNEHLGDAAERTAVMADWLGAASYPADVMTDTWKRVIWHQFHDDLTGTSIPRAYEFSWNDELLALKKFSDVLTHSVSGIARQMDTRVSGQPVVVYNNETTPVRAIAQVELNDNRDYRVTDANGRRVASQVIERGGKRVLLFDADVPATGMAVYGIKAAGKKQLAVAQNGRTIESSRYQLTVDEFGDIVSLIDKKHNRQLVANGKSMRLVVFDDCRSERWPAWEILKRTLDKAPLPVHDGVQISVEPGTLRQTLVIKKKYGESDIIQRIHLYEGAQADRIDFENEVDWRSLNALLKAEFPLSVANAEATYDIGLGSVRRGNNRDNSFEVYAHEWTDLTDRKGDYGVTLLNDSRYGWDKPADNTLRLSLLYSPKPGRSYAYQARQDFGHHVFTYSLVGHQGELDAVEAVRQADRLNSPLRTFHADRHAGQLGRQFSFVSSDNENVVVRALKRAEVSNEYVIRVYEMSGKGAQQARISFPAAIVKAVEADGTERTLTDAKTDGTQLLVDIKPYSVKTYKVQLAGQKSAAVDAQSVALDFDRHCFSFNEFRTSGNFEGGNSYAAELLPDEGITVGDIPFTFGEKDAANGLTCKGQTLQLPADKDYRHLYLLVASDNDDRQATFTVAGKQQTVGVPYYTGFIGQWGHDGQTVGYLKDAEVAWVGSHRHSGAGDEPYEFTYMFRVRIDLPKGVREVQLPADEHVVVFAATVANDANDGTAAAPLFQTSILPNAQTTAAAAQPQVNLLRDAKVIATSGEVNNSESAAMLMDGDPDTKWCDAQAAPNFVAFDLGEQKTVSRWRLLSAATEQSAYITRTCLLQGRNSNSEEWRTLDMFDGNRNNYTDRSFTPTAVRYLRLYVINPTQDKASAARIYELEVY</sequence>
<dbReference type="SUPFAM" id="SSF88713">
    <property type="entry name" value="Glycoside hydrolase/deacetylase"/>
    <property type="match status" value="1"/>
</dbReference>
<feature type="domain" description="F5/8 type C" evidence="6">
    <location>
        <begin position="1054"/>
        <end position="1193"/>
    </location>
</feature>
<comment type="caution">
    <text evidence="7">The sequence shown here is derived from an EMBL/GenBank/DDBJ whole genome shotgun (WGS) entry which is preliminary data.</text>
</comment>
<dbReference type="GO" id="GO:0006013">
    <property type="term" value="P:mannose metabolic process"/>
    <property type="evidence" value="ECO:0007669"/>
    <property type="project" value="InterPro"/>
</dbReference>
<dbReference type="Gene3D" id="2.60.120.260">
    <property type="entry name" value="Galactose-binding domain-like"/>
    <property type="match status" value="1"/>
</dbReference>
<dbReference type="SUPFAM" id="SSF88688">
    <property type="entry name" value="Families 57/38 glycoside transferase middle domain"/>
    <property type="match status" value="1"/>
</dbReference>
<dbReference type="InterPro" id="IPR028995">
    <property type="entry name" value="Glyco_hydro_57/38_cen_sf"/>
</dbReference>
<dbReference type="PROSITE" id="PS50022">
    <property type="entry name" value="FA58C_3"/>
    <property type="match status" value="1"/>
</dbReference>
<keyword evidence="4" id="KW-0326">Glycosidase</keyword>
<evidence type="ECO:0000256" key="1">
    <source>
        <dbReference type="ARBA" id="ARBA00009792"/>
    </source>
</evidence>
<dbReference type="InterPro" id="IPR015341">
    <property type="entry name" value="Glyco_hydro_38_cen"/>
</dbReference>
<evidence type="ECO:0000313" key="8">
    <source>
        <dbReference type="Proteomes" id="UP000806522"/>
    </source>
</evidence>
<gene>
    <name evidence="7" type="ORF">E7101_13605</name>
</gene>
<dbReference type="SMART" id="SM00872">
    <property type="entry name" value="Alpha-mann_mid"/>
    <property type="match status" value="1"/>
</dbReference>
<dbReference type="InterPro" id="IPR011330">
    <property type="entry name" value="Glyco_hydro/deAcase_b/a-brl"/>
</dbReference>
<dbReference type="Pfam" id="PF01074">
    <property type="entry name" value="Glyco_hydro_38N"/>
    <property type="match status" value="1"/>
</dbReference>
<dbReference type="InterPro" id="IPR011682">
    <property type="entry name" value="Glyco_hydro_38_C"/>
</dbReference>
<comment type="similarity">
    <text evidence="1">Belongs to the glycosyl hydrolase 38 family.</text>
</comment>
<evidence type="ECO:0000259" key="6">
    <source>
        <dbReference type="PROSITE" id="PS50022"/>
    </source>
</evidence>
<evidence type="ECO:0000256" key="4">
    <source>
        <dbReference type="ARBA" id="ARBA00023295"/>
    </source>
</evidence>
<dbReference type="InterPro" id="IPR037094">
    <property type="entry name" value="Glyco_hydro_38_cen_sf"/>
</dbReference>
<evidence type="ECO:0000256" key="5">
    <source>
        <dbReference type="SAM" id="SignalP"/>
    </source>
</evidence>
<dbReference type="Gene3D" id="2.60.40.2220">
    <property type="match status" value="1"/>
</dbReference>
<dbReference type="InterPro" id="IPR000421">
    <property type="entry name" value="FA58C"/>
</dbReference>
<dbReference type="Pfam" id="PF09261">
    <property type="entry name" value="Alpha-mann_mid"/>
    <property type="match status" value="1"/>
</dbReference>
<feature type="signal peptide" evidence="5">
    <location>
        <begin position="1"/>
        <end position="24"/>
    </location>
</feature>
<dbReference type="Gene3D" id="1.20.1270.50">
    <property type="entry name" value="Glycoside hydrolase family 38, central domain"/>
    <property type="match status" value="1"/>
</dbReference>
<dbReference type="Pfam" id="PF07748">
    <property type="entry name" value="Glyco_hydro_38C"/>
    <property type="match status" value="1"/>
</dbReference>
<accession>A0A9D5P6Z5</accession>
<name>A0A9D5P6Z5_XYLRU</name>
<feature type="chain" id="PRO_5039293491" evidence="5">
    <location>
        <begin position="25"/>
        <end position="1193"/>
    </location>
</feature>
<dbReference type="Gene3D" id="2.70.98.30">
    <property type="entry name" value="Golgi alpha-mannosidase II, domain 4"/>
    <property type="match status" value="1"/>
</dbReference>
<dbReference type="GO" id="GO:0004559">
    <property type="term" value="F:alpha-mannosidase activity"/>
    <property type="evidence" value="ECO:0007669"/>
    <property type="project" value="InterPro"/>
</dbReference>
<dbReference type="PANTHER" id="PTHR46017:SF1">
    <property type="entry name" value="ALPHA-MANNOSIDASE 2C1"/>
    <property type="match status" value="1"/>
</dbReference>
<organism evidence="7 8">
    <name type="scientific">Xylanibacter ruminicola</name>
    <name type="common">Prevotella ruminicola</name>
    <dbReference type="NCBI Taxonomy" id="839"/>
    <lineage>
        <taxon>Bacteria</taxon>
        <taxon>Pseudomonadati</taxon>
        <taxon>Bacteroidota</taxon>
        <taxon>Bacteroidia</taxon>
        <taxon>Bacteroidales</taxon>
        <taxon>Prevotellaceae</taxon>
        <taxon>Xylanibacter</taxon>
    </lineage>
</organism>
<dbReference type="InterPro" id="IPR027291">
    <property type="entry name" value="Glyco_hydro_38_N_sf"/>
</dbReference>
<keyword evidence="2" id="KW-0479">Metal-binding</keyword>
<dbReference type="InterPro" id="IPR008979">
    <property type="entry name" value="Galactose-bd-like_sf"/>
</dbReference>
<keyword evidence="3" id="KW-0378">Hydrolase</keyword>
<protein>
    <submittedName>
        <fullName evidence="7">Alpha-mannosidase</fullName>
    </submittedName>
</protein>
<dbReference type="EMBL" id="SUYC01000020">
    <property type="protein sequence ID" value="MBE6271963.1"/>
    <property type="molecule type" value="Genomic_DNA"/>
</dbReference>
<dbReference type="Pfam" id="PF17677">
    <property type="entry name" value="Glyco_hydro38C2"/>
    <property type="match status" value="1"/>
</dbReference>
<dbReference type="GO" id="GO:0009313">
    <property type="term" value="P:oligosaccharide catabolic process"/>
    <property type="evidence" value="ECO:0007669"/>
    <property type="project" value="TreeGrafter"/>
</dbReference>
<dbReference type="PANTHER" id="PTHR46017">
    <property type="entry name" value="ALPHA-MANNOSIDASE 2C1"/>
    <property type="match status" value="1"/>
</dbReference>
<dbReference type="InterPro" id="IPR000602">
    <property type="entry name" value="Glyco_hydro_38_N"/>
</dbReference>
<evidence type="ECO:0000256" key="3">
    <source>
        <dbReference type="ARBA" id="ARBA00022801"/>
    </source>
</evidence>
<reference evidence="7" key="1">
    <citation type="submission" date="2019-04" db="EMBL/GenBank/DDBJ databases">
        <title>Evolution of Biomass-Degrading Anaerobic Consortia Revealed by Metagenomics.</title>
        <authorList>
            <person name="Peng X."/>
        </authorList>
    </citation>
    <scope>NUCLEOTIDE SEQUENCE</scope>
    <source>
        <strain evidence="7">SIG140</strain>
    </source>
</reference>
<dbReference type="GO" id="GO:0046872">
    <property type="term" value="F:metal ion binding"/>
    <property type="evidence" value="ECO:0007669"/>
    <property type="project" value="UniProtKB-KW"/>
</dbReference>
<dbReference type="InterPro" id="IPR041147">
    <property type="entry name" value="GH38_C"/>
</dbReference>
<dbReference type="SUPFAM" id="SSF74650">
    <property type="entry name" value="Galactose mutarotase-like"/>
    <property type="match status" value="1"/>
</dbReference>
<dbReference type="Proteomes" id="UP000806522">
    <property type="component" value="Unassembled WGS sequence"/>
</dbReference>
<keyword evidence="5" id="KW-0732">Signal</keyword>
<proteinExistence type="inferred from homology"/>
<evidence type="ECO:0000256" key="2">
    <source>
        <dbReference type="ARBA" id="ARBA00022723"/>
    </source>
</evidence>
<dbReference type="Gene3D" id="3.20.110.10">
    <property type="entry name" value="Glycoside hydrolase 38, N terminal domain"/>
    <property type="match status" value="1"/>
</dbReference>
<dbReference type="InterPro" id="IPR011013">
    <property type="entry name" value="Gal_mutarotase_sf_dom"/>
</dbReference>
<dbReference type="CDD" id="cd10789">
    <property type="entry name" value="GH38N_AMII_ER_cytosolic"/>
    <property type="match status" value="1"/>
</dbReference>
<dbReference type="GO" id="GO:0030246">
    <property type="term" value="F:carbohydrate binding"/>
    <property type="evidence" value="ECO:0007669"/>
    <property type="project" value="InterPro"/>
</dbReference>